<reference evidence="1" key="1">
    <citation type="journal article" date="2014" name="Front. Microbiol.">
        <title>High frequency of phylogenetically diverse reductive dehalogenase-homologous genes in deep subseafloor sedimentary metagenomes.</title>
        <authorList>
            <person name="Kawai M."/>
            <person name="Futagami T."/>
            <person name="Toyoda A."/>
            <person name="Takaki Y."/>
            <person name="Nishi S."/>
            <person name="Hori S."/>
            <person name="Arai W."/>
            <person name="Tsubouchi T."/>
            <person name="Morono Y."/>
            <person name="Uchiyama I."/>
            <person name="Ito T."/>
            <person name="Fujiyama A."/>
            <person name="Inagaki F."/>
            <person name="Takami H."/>
        </authorList>
    </citation>
    <scope>NUCLEOTIDE SEQUENCE</scope>
    <source>
        <strain evidence="1">Expedition CK06-06</strain>
    </source>
</reference>
<accession>X1UUE7</accession>
<evidence type="ECO:0000313" key="1">
    <source>
        <dbReference type="EMBL" id="GAJ21128.1"/>
    </source>
</evidence>
<dbReference type="EMBL" id="BARW01035538">
    <property type="protein sequence ID" value="GAJ21128.1"/>
    <property type="molecule type" value="Genomic_DNA"/>
</dbReference>
<name>X1UUE7_9ZZZZ</name>
<comment type="caution">
    <text evidence="1">The sequence shown here is derived from an EMBL/GenBank/DDBJ whole genome shotgun (WGS) entry which is preliminary data.</text>
</comment>
<gene>
    <name evidence="1" type="ORF">S12H4_55403</name>
</gene>
<organism evidence="1">
    <name type="scientific">marine sediment metagenome</name>
    <dbReference type="NCBI Taxonomy" id="412755"/>
    <lineage>
        <taxon>unclassified sequences</taxon>
        <taxon>metagenomes</taxon>
        <taxon>ecological metagenomes</taxon>
    </lineage>
</organism>
<sequence>MVKRERLVIKCKTMDIPIAFRVLATKLDEDHEETLKLLLKLEKEH</sequence>
<protein>
    <submittedName>
        <fullName evidence="1">Uncharacterized protein</fullName>
    </submittedName>
</protein>
<dbReference type="AlphaFoldDB" id="X1UUE7"/>
<feature type="non-terminal residue" evidence="1">
    <location>
        <position position="45"/>
    </location>
</feature>
<proteinExistence type="predicted"/>